<feature type="transmembrane region" description="Helical" evidence="2">
    <location>
        <begin position="12"/>
        <end position="28"/>
    </location>
</feature>
<name>D1BH73_SANKS</name>
<feature type="compositionally biased region" description="Low complexity" evidence="1">
    <location>
        <begin position="141"/>
        <end position="155"/>
    </location>
</feature>
<evidence type="ECO:0000256" key="2">
    <source>
        <dbReference type="SAM" id="Phobius"/>
    </source>
</evidence>
<gene>
    <name evidence="4" type="ordered locus">Sked_18680</name>
</gene>
<dbReference type="InterPro" id="IPR013766">
    <property type="entry name" value="Thioredoxin_domain"/>
</dbReference>
<keyword evidence="2" id="KW-0472">Membrane</keyword>
<dbReference type="Pfam" id="PF00085">
    <property type="entry name" value="Thioredoxin"/>
    <property type="match status" value="1"/>
</dbReference>
<protein>
    <recommendedName>
        <fullName evidence="3">Thioredoxin domain-containing protein</fullName>
    </recommendedName>
</protein>
<sequence>MDPFVSSVPGRAVLLLVLLGLVSIAWWVRTRRSGTVRAPRASAPPPPDQPLLAVLSTRGVALGDRATFVQLSSEVCTPCRRTAAVLSDIAAVEPGVTHVELDAAEHMELARHLRVLRTPTVLLLDPAGHESGRSSGAMSPAQARAALTALSTASDRSARPHAPTTDQPTDETRRS</sequence>
<dbReference type="AlphaFoldDB" id="D1BH73"/>
<dbReference type="KEGG" id="ske:Sked_18680"/>
<reference evidence="4 5" key="1">
    <citation type="journal article" date="2009" name="Stand. Genomic Sci.">
        <title>Complete genome sequence of Sanguibacter keddieii type strain (ST-74).</title>
        <authorList>
            <person name="Ivanova N."/>
            <person name="Sikorski J."/>
            <person name="Sims D."/>
            <person name="Brettin T."/>
            <person name="Detter J.C."/>
            <person name="Han C."/>
            <person name="Lapidus A."/>
            <person name="Copeland A."/>
            <person name="Glavina Del Rio T."/>
            <person name="Nolan M."/>
            <person name="Chen F."/>
            <person name="Lucas S."/>
            <person name="Tice H."/>
            <person name="Cheng J.F."/>
            <person name="Bruce D."/>
            <person name="Goodwin L."/>
            <person name="Pitluck S."/>
            <person name="Pati A."/>
            <person name="Mavromatis K."/>
            <person name="Chen A."/>
            <person name="Palaniappan K."/>
            <person name="D'haeseleer P."/>
            <person name="Chain P."/>
            <person name="Bristow J."/>
            <person name="Eisen J.A."/>
            <person name="Markowitz V."/>
            <person name="Hugenholtz P."/>
            <person name="Goker M."/>
            <person name="Pukall R."/>
            <person name="Klenk H.P."/>
            <person name="Kyrpides N.C."/>
        </authorList>
    </citation>
    <scope>NUCLEOTIDE SEQUENCE [LARGE SCALE GENOMIC DNA]</scope>
    <source>
        <strain evidence="5">ATCC 51767 / DSM 10542 / NCFB 3025 / ST-74</strain>
    </source>
</reference>
<proteinExistence type="predicted"/>
<dbReference type="HOGENOM" id="CLU_091304_2_0_11"/>
<evidence type="ECO:0000259" key="3">
    <source>
        <dbReference type="Pfam" id="PF00085"/>
    </source>
</evidence>
<keyword evidence="5" id="KW-1185">Reference proteome</keyword>
<dbReference type="InterPro" id="IPR036249">
    <property type="entry name" value="Thioredoxin-like_sf"/>
</dbReference>
<feature type="domain" description="Thioredoxin" evidence="3">
    <location>
        <begin position="64"/>
        <end position="141"/>
    </location>
</feature>
<dbReference type="STRING" id="446469.Sked_18680"/>
<dbReference type="Proteomes" id="UP000000322">
    <property type="component" value="Chromosome"/>
</dbReference>
<evidence type="ECO:0000256" key="1">
    <source>
        <dbReference type="SAM" id="MobiDB-lite"/>
    </source>
</evidence>
<dbReference type="CDD" id="cd02947">
    <property type="entry name" value="TRX_family"/>
    <property type="match status" value="1"/>
</dbReference>
<dbReference type="Gene3D" id="3.40.30.10">
    <property type="entry name" value="Glutaredoxin"/>
    <property type="match status" value="1"/>
</dbReference>
<dbReference type="OrthoDB" id="1495530at2"/>
<dbReference type="eggNOG" id="COG0526">
    <property type="taxonomic scope" value="Bacteria"/>
</dbReference>
<feature type="region of interest" description="Disordered" evidence="1">
    <location>
        <begin position="127"/>
        <end position="175"/>
    </location>
</feature>
<dbReference type="SUPFAM" id="SSF52833">
    <property type="entry name" value="Thioredoxin-like"/>
    <property type="match status" value="1"/>
</dbReference>
<organism evidence="4 5">
    <name type="scientific">Sanguibacter keddieii (strain ATCC 51767 / DSM 10542 / NCFB 3025 / ST-74)</name>
    <dbReference type="NCBI Taxonomy" id="446469"/>
    <lineage>
        <taxon>Bacteria</taxon>
        <taxon>Bacillati</taxon>
        <taxon>Actinomycetota</taxon>
        <taxon>Actinomycetes</taxon>
        <taxon>Micrococcales</taxon>
        <taxon>Sanguibacteraceae</taxon>
        <taxon>Sanguibacter</taxon>
    </lineage>
</organism>
<evidence type="ECO:0000313" key="5">
    <source>
        <dbReference type="Proteomes" id="UP000000322"/>
    </source>
</evidence>
<dbReference type="RefSeq" id="WP_012866862.1">
    <property type="nucleotide sequence ID" value="NC_013521.1"/>
</dbReference>
<accession>D1BH73</accession>
<dbReference type="EMBL" id="CP001819">
    <property type="protein sequence ID" value="ACZ21793.1"/>
    <property type="molecule type" value="Genomic_DNA"/>
</dbReference>
<evidence type="ECO:0000313" key="4">
    <source>
        <dbReference type="EMBL" id="ACZ21793.1"/>
    </source>
</evidence>
<keyword evidence="2" id="KW-0812">Transmembrane</keyword>
<keyword evidence="2" id="KW-1133">Transmembrane helix</keyword>